<evidence type="ECO:0000313" key="4">
    <source>
        <dbReference type="Proteomes" id="UP001176961"/>
    </source>
</evidence>
<name>A0AA36H1D6_CYLNA</name>
<feature type="domain" description="ShKT" evidence="2">
    <location>
        <begin position="85"/>
        <end position="117"/>
    </location>
</feature>
<accession>A0AA36H1D6</accession>
<proteinExistence type="predicted"/>
<feature type="disulfide bond" evidence="1">
    <location>
        <begin position="92"/>
        <end position="110"/>
    </location>
</feature>
<keyword evidence="1" id="KW-1015">Disulfide bond</keyword>
<dbReference type="Pfam" id="PF01549">
    <property type="entry name" value="ShK"/>
    <property type="match status" value="3"/>
</dbReference>
<dbReference type="PANTHER" id="PTHR21724">
    <property type="entry name" value="SHKT DOMAIN-CONTAINING PROTEIN"/>
    <property type="match status" value="1"/>
</dbReference>
<gene>
    <name evidence="3" type="ORF">CYNAS_LOCUS14216</name>
</gene>
<dbReference type="Gene3D" id="1.10.10.1940">
    <property type="match status" value="2"/>
</dbReference>
<evidence type="ECO:0000259" key="2">
    <source>
        <dbReference type="PROSITE" id="PS51670"/>
    </source>
</evidence>
<dbReference type="EMBL" id="CATQJL010000305">
    <property type="protein sequence ID" value="CAJ0602233.1"/>
    <property type="molecule type" value="Genomic_DNA"/>
</dbReference>
<comment type="caution">
    <text evidence="1">Lacks conserved residue(s) required for the propagation of feature annotation.</text>
</comment>
<dbReference type="Proteomes" id="UP001176961">
    <property type="component" value="Unassembled WGS sequence"/>
</dbReference>
<reference evidence="3" key="1">
    <citation type="submission" date="2023-07" db="EMBL/GenBank/DDBJ databases">
        <authorList>
            <consortium name="CYATHOMIX"/>
        </authorList>
    </citation>
    <scope>NUCLEOTIDE SEQUENCE</scope>
    <source>
        <strain evidence="3">N/A</strain>
    </source>
</reference>
<evidence type="ECO:0000313" key="3">
    <source>
        <dbReference type="EMBL" id="CAJ0602233.1"/>
    </source>
</evidence>
<sequence>MQDTTTRPHGFFLQNADKKVDETMKQFAIRNCPKTCGYCCLTPAFNCDNKKHPRITCALVTKEMCTDPLWKPIIAEDCPKACGNCADKATSCSVALCKHIDLQDFVKENCRKTCDLCEEKQSSTSTIATAITTALPAGCGDDARCRKWKANGFCTNSQYTKEMIMRTCGRSCGLC</sequence>
<organism evidence="3 4">
    <name type="scientific">Cylicocyclus nassatus</name>
    <name type="common">Nematode worm</name>
    <dbReference type="NCBI Taxonomy" id="53992"/>
    <lineage>
        <taxon>Eukaryota</taxon>
        <taxon>Metazoa</taxon>
        <taxon>Ecdysozoa</taxon>
        <taxon>Nematoda</taxon>
        <taxon>Chromadorea</taxon>
        <taxon>Rhabditida</taxon>
        <taxon>Rhabditina</taxon>
        <taxon>Rhabditomorpha</taxon>
        <taxon>Strongyloidea</taxon>
        <taxon>Strongylidae</taxon>
        <taxon>Cylicocyclus</taxon>
    </lineage>
</organism>
<evidence type="ECO:0000256" key="1">
    <source>
        <dbReference type="PROSITE-ProRule" id="PRU01005"/>
    </source>
</evidence>
<dbReference type="PROSITE" id="PS51670">
    <property type="entry name" value="SHKT"/>
    <property type="match status" value="2"/>
</dbReference>
<dbReference type="SMART" id="SM00254">
    <property type="entry name" value="ShKT"/>
    <property type="match status" value="3"/>
</dbReference>
<comment type="caution">
    <text evidence="3">The sequence shown here is derived from an EMBL/GenBank/DDBJ whole genome shotgun (WGS) entry which is preliminary data.</text>
</comment>
<dbReference type="PANTHER" id="PTHR21724:SF111">
    <property type="entry name" value="SHKT DOMAIN-CONTAINING PROTEIN"/>
    <property type="match status" value="1"/>
</dbReference>
<protein>
    <recommendedName>
        <fullName evidence="2">ShKT domain-containing protein</fullName>
    </recommendedName>
</protein>
<feature type="domain" description="ShKT" evidence="2">
    <location>
        <begin position="139"/>
        <end position="175"/>
    </location>
</feature>
<keyword evidence="4" id="KW-1185">Reference proteome</keyword>
<dbReference type="AlphaFoldDB" id="A0AA36H1D6"/>
<dbReference type="InterPro" id="IPR003582">
    <property type="entry name" value="ShKT_dom"/>
</dbReference>